<protein>
    <submittedName>
        <fullName evidence="10">MFS transporter</fullName>
    </submittedName>
</protein>
<dbReference type="InterPro" id="IPR005829">
    <property type="entry name" value="Sugar_transporter_CS"/>
</dbReference>
<organism evidence="10 11">
    <name type="scientific">Prauserella halophila</name>
    <dbReference type="NCBI Taxonomy" id="185641"/>
    <lineage>
        <taxon>Bacteria</taxon>
        <taxon>Bacillati</taxon>
        <taxon>Actinomycetota</taxon>
        <taxon>Actinomycetes</taxon>
        <taxon>Pseudonocardiales</taxon>
        <taxon>Pseudonocardiaceae</taxon>
        <taxon>Prauserella</taxon>
    </lineage>
</organism>
<dbReference type="PROSITE" id="PS00217">
    <property type="entry name" value="SUGAR_TRANSPORT_2"/>
    <property type="match status" value="1"/>
</dbReference>
<keyword evidence="6 8" id="KW-1133">Transmembrane helix</keyword>
<feature type="transmembrane region" description="Helical" evidence="8">
    <location>
        <begin position="348"/>
        <end position="367"/>
    </location>
</feature>
<name>A0ABN1WF16_9PSEU</name>
<evidence type="ECO:0000256" key="6">
    <source>
        <dbReference type="ARBA" id="ARBA00022989"/>
    </source>
</evidence>
<evidence type="ECO:0000256" key="1">
    <source>
        <dbReference type="ARBA" id="ARBA00004651"/>
    </source>
</evidence>
<keyword evidence="4 8" id="KW-0812">Transmembrane</keyword>
<dbReference type="EMBL" id="BAAALN010000016">
    <property type="protein sequence ID" value="GAA1248521.1"/>
    <property type="molecule type" value="Genomic_DNA"/>
</dbReference>
<comment type="subcellular location">
    <subcellularLocation>
        <location evidence="1">Cell membrane</location>
        <topology evidence="1">Multi-pass membrane protein</topology>
    </subcellularLocation>
</comment>
<dbReference type="Pfam" id="PF00083">
    <property type="entry name" value="Sugar_tr"/>
    <property type="match status" value="2"/>
</dbReference>
<evidence type="ECO:0000313" key="10">
    <source>
        <dbReference type="EMBL" id="GAA1248521.1"/>
    </source>
</evidence>
<dbReference type="PROSITE" id="PS50850">
    <property type="entry name" value="MFS"/>
    <property type="match status" value="1"/>
</dbReference>
<gene>
    <name evidence="10" type="ORF">GCM10009676_38560</name>
</gene>
<reference evidence="10 11" key="1">
    <citation type="journal article" date="2019" name="Int. J. Syst. Evol. Microbiol.">
        <title>The Global Catalogue of Microorganisms (GCM) 10K type strain sequencing project: providing services to taxonomists for standard genome sequencing and annotation.</title>
        <authorList>
            <consortium name="The Broad Institute Genomics Platform"/>
            <consortium name="The Broad Institute Genome Sequencing Center for Infectious Disease"/>
            <person name="Wu L."/>
            <person name="Ma J."/>
        </authorList>
    </citation>
    <scope>NUCLEOTIDE SEQUENCE [LARGE SCALE GENOMIC DNA]</scope>
    <source>
        <strain evidence="10 11">JCM 13023</strain>
    </source>
</reference>
<evidence type="ECO:0000256" key="4">
    <source>
        <dbReference type="ARBA" id="ARBA00022692"/>
    </source>
</evidence>
<feature type="transmembrane region" description="Helical" evidence="8">
    <location>
        <begin position="407"/>
        <end position="425"/>
    </location>
</feature>
<feature type="domain" description="Major facilitator superfamily (MFS) profile" evidence="9">
    <location>
        <begin position="24"/>
        <end position="429"/>
    </location>
</feature>
<evidence type="ECO:0000259" key="9">
    <source>
        <dbReference type="PROSITE" id="PS50850"/>
    </source>
</evidence>
<dbReference type="InterPro" id="IPR020846">
    <property type="entry name" value="MFS_dom"/>
</dbReference>
<dbReference type="RefSeq" id="WP_253865753.1">
    <property type="nucleotide sequence ID" value="NZ_BAAALN010000016.1"/>
</dbReference>
<evidence type="ECO:0000256" key="3">
    <source>
        <dbReference type="ARBA" id="ARBA00022475"/>
    </source>
</evidence>
<dbReference type="Gene3D" id="1.20.1250.20">
    <property type="entry name" value="MFS general substrate transporter like domains"/>
    <property type="match status" value="2"/>
</dbReference>
<feature type="transmembrane region" description="Helical" evidence="8">
    <location>
        <begin position="161"/>
        <end position="184"/>
    </location>
</feature>
<feature type="transmembrane region" description="Helical" evidence="8">
    <location>
        <begin position="284"/>
        <end position="304"/>
    </location>
</feature>
<dbReference type="InterPro" id="IPR051084">
    <property type="entry name" value="H+-coupled_symporters"/>
</dbReference>
<feature type="transmembrane region" description="Helical" evidence="8">
    <location>
        <begin position="96"/>
        <end position="114"/>
    </location>
</feature>
<dbReference type="Proteomes" id="UP001500653">
    <property type="component" value="Unassembled WGS sequence"/>
</dbReference>
<keyword evidence="7 8" id="KW-0472">Membrane</keyword>
<accession>A0ABN1WF16</accession>
<evidence type="ECO:0000313" key="11">
    <source>
        <dbReference type="Proteomes" id="UP001500653"/>
    </source>
</evidence>
<feature type="transmembrane region" description="Helical" evidence="8">
    <location>
        <begin position="120"/>
        <end position="140"/>
    </location>
</feature>
<feature type="transmembrane region" description="Helical" evidence="8">
    <location>
        <begin position="316"/>
        <end position="342"/>
    </location>
</feature>
<dbReference type="SUPFAM" id="SSF103473">
    <property type="entry name" value="MFS general substrate transporter"/>
    <property type="match status" value="1"/>
</dbReference>
<dbReference type="InterPro" id="IPR005828">
    <property type="entry name" value="MFS_sugar_transport-like"/>
</dbReference>
<evidence type="ECO:0000256" key="7">
    <source>
        <dbReference type="ARBA" id="ARBA00023136"/>
    </source>
</evidence>
<dbReference type="PANTHER" id="PTHR43528">
    <property type="entry name" value="ALPHA-KETOGLUTARATE PERMEASE"/>
    <property type="match status" value="1"/>
</dbReference>
<feature type="transmembrane region" description="Helical" evidence="8">
    <location>
        <begin position="379"/>
        <end position="401"/>
    </location>
</feature>
<proteinExistence type="predicted"/>
<feature type="transmembrane region" description="Helical" evidence="8">
    <location>
        <begin position="60"/>
        <end position="84"/>
    </location>
</feature>
<dbReference type="PANTHER" id="PTHR43528:SF1">
    <property type="entry name" value="ALPHA-KETOGLUTARATE PERMEASE"/>
    <property type="match status" value="1"/>
</dbReference>
<feature type="transmembrane region" description="Helical" evidence="8">
    <location>
        <begin position="196"/>
        <end position="217"/>
    </location>
</feature>
<keyword evidence="3" id="KW-1003">Cell membrane</keyword>
<dbReference type="InterPro" id="IPR036259">
    <property type="entry name" value="MFS_trans_sf"/>
</dbReference>
<keyword evidence="11" id="KW-1185">Reference proteome</keyword>
<evidence type="ECO:0000256" key="8">
    <source>
        <dbReference type="SAM" id="Phobius"/>
    </source>
</evidence>
<sequence length="435" mass="45282">MGIEGSAAAPAGTPAHDGRVPGKVTTAAVLGTVLEWYDFAIYAAMAPVVARLFFPADDPVTSLLVALASYAVGFVCRPLGSILFGRMGDRAGRRSMLAVTMVIVGVVSALIGLLPTYTTAGLLAPALLVALRMLQGLAVGAEWTGGATYLIEHARTGRRGLYSGIVQSSTVAGFLLGTGVVTVMTTALDESAIDSGWWRLPFLIGGVVAAVGVFVRLRLEDSPEFRQAQKNPPPATSSAAAVSLRRNWMLVFGSVFGLAILGYTVTSFPAYISGVTGLPHDQALVTNAIALVIEVPLIVIAGMLSDRVGRTRVMTAAMVGFAALVYPIFLMVASGSVTLVLIGQLLFVVLYAAASGPMAALFVELFPTRLRSAGFSTSYNVGVAVFGGTAPFVNTAVATAIGSATAPAFYLILGAVVSLLCLWGMPRRHDLELLR</sequence>
<keyword evidence="5" id="KW-0769">Symport</keyword>
<evidence type="ECO:0000256" key="2">
    <source>
        <dbReference type="ARBA" id="ARBA00022448"/>
    </source>
</evidence>
<evidence type="ECO:0000256" key="5">
    <source>
        <dbReference type="ARBA" id="ARBA00022847"/>
    </source>
</evidence>
<comment type="caution">
    <text evidence="10">The sequence shown here is derived from an EMBL/GenBank/DDBJ whole genome shotgun (WGS) entry which is preliminary data.</text>
</comment>
<keyword evidence="2" id="KW-0813">Transport</keyword>
<feature type="transmembrane region" description="Helical" evidence="8">
    <location>
        <begin position="248"/>
        <end position="272"/>
    </location>
</feature>